<protein>
    <submittedName>
        <fullName evidence="1">Zinc-dependent metalloprotease</fullName>
    </submittedName>
</protein>
<dbReference type="EMBL" id="CP182909">
    <property type="protein sequence ID" value="XPM65080.1"/>
    <property type="molecule type" value="Genomic_DNA"/>
</dbReference>
<keyword evidence="1" id="KW-0482">Metalloprotease</keyword>
<dbReference type="Proteomes" id="UP000095472">
    <property type="component" value="Chromosome"/>
</dbReference>
<evidence type="ECO:0000313" key="1">
    <source>
        <dbReference type="EMBL" id="XPM65080.1"/>
    </source>
</evidence>
<name>A0ACD5GW12_9CYAN</name>
<gene>
    <name evidence="1" type="ORF">BH720_004355</name>
</gene>
<evidence type="ECO:0000313" key="2">
    <source>
        <dbReference type="Proteomes" id="UP000095472"/>
    </source>
</evidence>
<keyword evidence="2" id="KW-1185">Reference proteome</keyword>
<sequence>MPIIFPLEYPIGDRIFLLQQIVLRNLLSPVRLSRLRDMELKAEPGKEVLALPELFETLQTGIWTEVVDRNASSRDITSIRRALQREYVEVLIEMVLKNQPVPEDARTLAWYNLHQLRDRINVTLRRSGNLDVYTQAHLAQTRDRINKALEAPLLTR</sequence>
<keyword evidence="1" id="KW-0645">Protease</keyword>
<organism evidence="1 2">
    <name type="scientific">Desertifilum tharense IPPAS B-1220</name>
    <dbReference type="NCBI Taxonomy" id="1781255"/>
    <lineage>
        <taxon>Bacteria</taxon>
        <taxon>Bacillati</taxon>
        <taxon>Cyanobacteriota</taxon>
        <taxon>Cyanophyceae</taxon>
        <taxon>Desertifilales</taxon>
        <taxon>Desertifilaceae</taxon>
        <taxon>Desertifilum</taxon>
    </lineage>
</organism>
<reference evidence="1 2" key="1">
    <citation type="journal article" date="2016" name="Genome Announc.">
        <title>Draft Genome Sequence of the Thermotolerant Cyanobacterium Desertifilum sp. IPPAS B-1220.</title>
        <authorList>
            <person name="Mironov K.S."/>
            <person name="Sinetova M.A."/>
            <person name="Bolatkhan K."/>
            <person name="Zayadan B.K."/>
            <person name="Ustinova V.V."/>
            <person name="Kupriyanova E.V."/>
            <person name="Skrypnik A.N."/>
            <person name="Gogoleva N.E."/>
            <person name="Gogolev Y.V."/>
            <person name="Los D.A."/>
        </authorList>
    </citation>
    <scope>NUCLEOTIDE SEQUENCE [LARGE SCALE GENOMIC DNA]</scope>
    <source>
        <strain evidence="1 2">IPPAS B-1220</strain>
    </source>
</reference>
<accession>A0ACD5GW12</accession>
<keyword evidence="1" id="KW-0378">Hydrolase</keyword>
<proteinExistence type="predicted"/>